<organism evidence="2">
    <name type="scientific">Hexamita inflata</name>
    <dbReference type="NCBI Taxonomy" id="28002"/>
    <lineage>
        <taxon>Eukaryota</taxon>
        <taxon>Metamonada</taxon>
        <taxon>Diplomonadida</taxon>
        <taxon>Hexamitidae</taxon>
        <taxon>Hexamitinae</taxon>
        <taxon>Hexamita</taxon>
    </lineage>
</organism>
<proteinExistence type="predicted"/>
<evidence type="ECO:0000313" key="4">
    <source>
        <dbReference type="Proteomes" id="UP001642409"/>
    </source>
</evidence>
<reference evidence="3 4" key="2">
    <citation type="submission" date="2024-07" db="EMBL/GenBank/DDBJ databases">
        <authorList>
            <person name="Akdeniz Z."/>
        </authorList>
    </citation>
    <scope>NUCLEOTIDE SEQUENCE [LARGE SCALE GENOMIC DNA]</scope>
</reference>
<name>A0AA86PH52_9EUKA</name>
<sequence length="308" mass="36057">MIVSSPIWVPLAAIFLGIFVPIQFLLNSCRIKQFQRQRRKQLLQVKNVQISNEPQVNDQLQDQVIFKFNPVHFIDIEMQITQTKIQMASNDIILYSQPVPFDFQSKYFTIFCNNIDDSRFMQAKVVEKELKIPRAQFNQPVVCYGKIFLNIFDFIFTVENFNLKYFAQMPKYALGSIYNSNGKGMFKINSKLYCHNKSDKFFEIKPSGRLKCVKLKFINSIKQNSNAKIDNYNTNSQYDINFTFNLKLKSCQLFLNHKTEILKKTSLTQTQNKVRSQFEIVNKFILSIANQHRTIASSIQNTFQEIGQ</sequence>
<keyword evidence="1" id="KW-0812">Transmembrane</keyword>
<keyword evidence="1" id="KW-0472">Membrane</keyword>
<dbReference type="AlphaFoldDB" id="A0AA86PH52"/>
<evidence type="ECO:0000313" key="2">
    <source>
        <dbReference type="EMBL" id="CAI9938226.1"/>
    </source>
</evidence>
<feature type="transmembrane region" description="Helical" evidence="1">
    <location>
        <begin position="6"/>
        <end position="26"/>
    </location>
</feature>
<comment type="caution">
    <text evidence="2">The sequence shown here is derived from an EMBL/GenBank/DDBJ whole genome shotgun (WGS) entry which is preliminary data.</text>
</comment>
<keyword evidence="1" id="KW-1133">Transmembrane helix</keyword>
<dbReference type="Proteomes" id="UP001642409">
    <property type="component" value="Unassembled WGS sequence"/>
</dbReference>
<reference evidence="2" key="1">
    <citation type="submission" date="2023-06" db="EMBL/GenBank/DDBJ databases">
        <authorList>
            <person name="Kurt Z."/>
        </authorList>
    </citation>
    <scope>NUCLEOTIDE SEQUENCE</scope>
</reference>
<evidence type="ECO:0000313" key="3">
    <source>
        <dbReference type="EMBL" id="CAL5990481.1"/>
    </source>
</evidence>
<accession>A0AA86PH52</accession>
<keyword evidence="4" id="KW-1185">Reference proteome</keyword>
<gene>
    <name evidence="3" type="ORF">HINF_LOCUS11364</name>
    <name evidence="2" type="ORF">HINF_LOCUS25871</name>
</gene>
<dbReference type="EMBL" id="CAXDID020000025">
    <property type="protein sequence ID" value="CAL5990481.1"/>
    <property type="molecule type" value="Genomic_DNA"/>
</dbReference>
<dbReference type="EMBL" id="CATOUU010000654">
    <property type="protein sequence ID" value="CAI9938226.1"/>
    <property type="molecule type" value="Genomic_DNA"/>
</dbReference>
<evidence type="ECO:0000256" key="1">
    <source>
        <dbReference type="SAM" id="Phobius"/>
    </source>
</evidence>
<protein>
    <submittedName>
        <fullName evidence="3">Hypothetical_protein</fullName>
    </submittedName>
</protein>